<comment type="caution">
    <text evidence="5">The sequence shown here is derived from an EMBL/GenBank/DDBJ whole genome shotgun (WGS) entry which is preliminary data.</text>
</comment>
<reference evidence="5 6" key="1">
    <citation type="submission" date="2023-03" db="EMBL/GenBank/DDBJ databases">
        <authorList>
            <person name="Shen W."/>
            <person name="Cai J."/>
        </authorList>
    </citation>
    <scope>NUCLEOTIDE SEQUENCE [LARGE SCALE GENOMIC DNA]</scope>
    <source>
        <strain evidence="5 6">Y2</strain>
    </source>
</reference>
<dbReference type="InterPro" id="IPR020449">
    <property type="entry name" value="Tscrpt_reg_AraC-type_HTH"/>
</dbReference>
<keyword evidence="3" id="KW-0804">Transcription</keyword>
<evidence type="ECO:0000313" key="5">
    <source>
        <dbReference type="EMBL" id="MDT2514167.1"/>
    </source>
</evidence>
<dbReference type="InterPro" id="IPR037923">
    <property type="entry name" value="HTH-like"/>
</dbReference>
<dbReference type="SUPFAM" id="SSF51215">
    <property type="entry name" value="Regulatory protein AraC"/>
    <property type="match status" value="1"/>
</dbReference>
<evidence type="ECO:0000256" key="3">
    <source>
        <dbReference type="ARBA" id="ARBA00023163"/>
    </source>
</evidence>
<dbReference type="InterPro" id="IPR018062">
    <property type="entry name" value="HTH_AraC-typ_CS"/>
</dbReference>
<dbReference type="RefSeq" id="WP_311871723.1">
    <property type="nucleotide sequence ID" value="NZ_JARPVY010000011.1"/>
</dbReference>
<dbReference type="AlphaFoldDB" id="A0ABD5F6J0"/>
<gene>
    <name evidence="5" type="ORF">P7D79_07935</name>
</gene>
<keyword evidence="1" id="KW-0805">Transcription regulation</keyword>
<name>A0ABD5F6J0_ENTAV</name>
<evidence type="ECO:0000313" key="6">
    <source>
        <dbReference type="Proteomes" id="UP001264335"/>
    </source>
</evidence>
<dbReference type="SUPFAM" id="SSF46689">
    <property type="entry name" value="Homeodomain-like"/>
    <property type="match status" value="1"/>
</dbReference>
<dbReference type="PRINTS" id="PR00032">
    <property type="entry name" value="HTHARAC"/>
</dbReference>
<evidence type="ECO:0000256" key="2">
    <source>
        <dbReference type="ARBA" id="ARBA00023125"/>
    </source>
</evidence>
<accession>A0ABD5F6J0</accession>
<dbReference type="PANTHER" id="PTHR43280:SF28">
    <property type="entry name" value="HTH-TYPE TRANSCRIPTIONAL ACTIVATOR RHAS"/>
    <property type="match status" value="1"/>
</dbReference>
<keyword evidence="2" id="KW-0238">DNA-binding</keyword>
<organism evidence="5 6">
    <name type="scientific">Enterococcus avium</name>
    <name type="common">Streptococcus avium</name>
    <dbReference type="NCBI Taxonomy" id="33945"/>
    <lineage>
        <taxon>Bacteria</taxon>
        <taxon>Bacillati</taxon>
        <taxon>Bacillota</taxon>
        <taxon>Bacilli</taxon>
        <taxon>Lactobacillales</taxon>
        <taxon>Enterococcaceae</taxon>
        <taxon>Enterococcus</taxon>
    </lineage>
</organism>
<protein>
    <submittedName>
        <fullName evidence="5">AraC family transcriptional regulator</fullName>
    </submittedName>
</protein>
<dbReference type="InterPro" id="IPR009057">
    <property type="entry name" value="Homeodomain-like_sf"/>
</dbReference>
<dbReference type="Gene3D" id="1.10.10.60">
    <property type="entry name" value="Homeodomain-like"/>
    <property type="match status" value="2"/>
</dbReference>
<dbReference type="EMBL" id="JARPWY010000016">
    <property type="protein sequence ID" value="MDT2514167.1"/>
    <property type="molecule type" value="Genomic_DNA"/>
</dbReference>
<dbReference type="Proteomes" id="UP001264335">
    <property type="component" value="Unassembled WGS sequence"/>
</dbReference>
<dbReference type="PROSITE" id="PS01124">
    <property type="entry name" value="HTH_ARAC_FAMILY_2"/>
    <property type="match status" value="1"/>
</dbReference>
<dbReference type="SMART" id="SM00342">
    <property type="entry name" value="HTH_ARAC"/>
    <property type="match status" value="1"/>
</dbReference>
<dbReference type="PROSITE" id="PS00041">
    <property type="entry name" value="HTH_ARAC_FAMILY_1"/>
    <property type="match status" value="1"/>
</dbReference>
<dbReference type="InterPro" id="IPR018060">
    <property type="entry name" value="HTH_AraC"/>
</dbReference>
<evidence type="ECO:0000256" key="1">
    <source>
        <dbReference type="ARBA" id="ARBA00023015"/>
    </source>
</evidence>
<evidence type="ECO:0000259" key="4">
    <source>
        <dbReference type="PROSITE" id="PS01124"/>
    </source>
</evidence>
<dbReference type="GO" id="GO:0080090">
    <property type="term" value="P:regulation of primary metabolic process"/>
    <property type="evidence" value="ECO:0007669"/>
    <property type="project" value="UniProtKB-ARBA"/>
</dbReference>
<dbReference type="PANTHER" id="PTHR43280">
    <property type="entry name" value="ARAC-FAMILY TRANSCRIPTIONAL REGULATOR"/>
    <property type="match status" value="1"/>
</dbReference>
<dbReference type="Pfam" id="PF12833">
    <property type="entry name" value="HTH_18"/>
    <property type="match status" value="1"/>
</dbReference>
<dbReference type="GO" id="GO:0003677">
    <property type="term" value="F:DNA binding"/>
    <property type="evidence" value="ECO:0007669"/>
    <property type="project" value="UniProtKB-KW"/>
</dbReference>
<proteinExistence type="predicted"/>
<feature type="domain" description="HTH araC/xylS-type" evidence="4">
    <location>
        <begin position="165"/>
        <end position="263"/>
    </location>
</feature>
<sequence>MQNYFSKSYYYLDNLSLPYLKGVGVGHGGEQYFWDNKKRKDNMIVLQYTLKGTGYFELAAQRSLQRIGSFFLAEIPSDCRYYGGEDWQFLYLEFSKEILQWFYPTNQTHHDSSAAFQETLEKAVTQLQGKSEVAFFENAQLTYSLVLAIKKELLTKRAEKYPLAKEIKSYLEQQYQHDIGLTDIETQFDLSKYKAIRVFEKAYTLSPMAYLKKYRIKRSLPLLIDGQRTIHEIAQLVGMANGNYFAKVFKAEIGMAPSEYQKNRQLF</sequence>